<sequence length="513" mass="57399">MNECYIQKNKIINIDIMVNKLGKTILLCSIVFFLGFNSFAQKVKVYPAPKEIKLSESFEVTVEEQNVPVYNTKIPPSKPIPRLNPLRGGYGLASIASFDMNESVTVSIACSTPVKTVKVLPTSYGIKPIIEGTKITFQLKEPGHVTVEVNGEWHESLHILANPFEENIPNPDDPNVIYFGPGVHDVSQVTVSDNQTIYIAGGAYIRCGVPDQDGEIEIRGHLRKKPTFILEGKNVSIRGRGIIDQSAIPKKVRRYTILAHKAKDVTIEGVAIFDPSHWTIPIQSSDNVHVDNIKIIGWRGNADGVDITSSRDVLVENCFMRTFDDAVVIKSFGGYGEVNNVHTRKCVIWNELAHSLSIGAEVHENISNVLFEDCDVIHDVGRETALRVYHCDDAVISNVMFDNIRIEEARRLISCWIGKTRWTETEERGHIKNVTFKNITATSAPIDTTLTGFQDGPDWKPYTIIDHASMELVGYDDEHLVENIVFDNVVLDGKKVDVKQVITNEFVKNVKFN</sequence>
<dbReference type="Proteomes" id="UP000057981">
    <property type="component" value="Chromosome"/>
</dbReference>
<keyword evidence="10" id="KW-0812">Transmembrane</keyword>
<dbReference type="AlphaFoldDB" id="A0A0P0CJY4"/>
<keyword evidence="10" id="KW-0472">Membrane</keyword>
<feature type="transmembrane region" description="Helical" evidence="10">
    <location>
        <begin position="21"/>
        <end position="40"/>
    </location>
</feature>
<keyword evidence="5" id="KW-0119">Carbohydrate metabolism</keyword>
<dbReference type="PANTHER" id="PTHR31736">
    <property type="match status" value="1"/>
</dbReference>
<keyword evidence="10" id="KW-1133">Transmembrane helix</keyword>
<evidence type="ECO:0000256" key="2">
    <source>
        <dbReference type="ARBA" id="ARBA00022737"/>
    </source>
</evidence>
<dbReference type="STRING" id="1736674.APS56_05975"/>
<dbReference type="EMBL" id="CP012898">
    <property type="protein sequence ID" value="ALJ04708.1"/>
    <property type="molecule type" value="Genomic_DNA"/>
</dbReference>
<dbReference type="SMART" id="SM00710">
    <property type="entry name" value="PbH1"/>
    <property type="match status" value="4"/>
</dbReference>
<comment type="function">
    <text evidence="8">Pectinolytic enzyme involved in the degradation of xylogalacturonan (xga), a galacturonan backbone heavily substituted with xylose, and which is one important component of the hairy regions of pectin. Activity requires a galacturonic acid backbone substituted with xylose.</text>
</comment>
<proteinExistence type="inferred from homology"/>
<name>A0A0P0CJY4_9FLAO</name>
<dbReference type="InterPro" id="IPR011050">
    <property type="entry name" value="Pectin_lyase_fold/virulence"/>
</dbReference>
<keyword evidence="4" id="KW-0325">Glycoprotein</keyword>
<evidence type="ECO:0000256" key="4">
    <source>
        <dbReference type="ARBA" id="ARBA00023180"/>
    </source>
</evidence>
<evidence type="ECO:0000256" key="3">
    <source>
        <dbReference type="ARBA" id="ARBA00022801"/>
    </source>
</evidence>
<gene>
    <name evidence="11" type="ORF">APS56_05975</name>
</gene>
<dbReference type="InterPro" id="IPR000743">
    <property type="entry name" value="Glyco_hydro_28"/>
</dbReference>
<keyword evidence="7" id="KW-0624">Polysaccharide degradation</keyword>
<evidence type="ECO:0000256" key="9">
    <source>
        <dbReference type="RuleBase" id="RU361169"/>
    </source>
</evidence>
<evidence type="ECO:0000256" key="6">
    <source>
        <dbReference type="ARBA" id="ARBA00023295"/>
    </source>
</evidence>
<dbReference type="PANTHER" id="PTHR31736:SF9">
    <property type="entry name" value="ENDO-XYLOGALACTURONAN HYDROLASE A-RELATED"/>
    <property type="match status" value="1"/>
</dbReference>
<evidence type="ECO:0000256" key="1">
    <source>
        <dbReference type="ARBA" id="ARBA00008834"/>
    </source>
</evidence>
<dbReference type="Pfam" id="PF00295">
    <property type="entry name" value="Glyco_hydro_28"/>
    <property type="match status" value="1"/>
</dbReference>
<evidence type="ECO:0000313" key="12">
    <source>
        <dbReference type="Proteomes" id="UP000057981"/>
    </source>
</evidence>
<dbReference type="GO" id="GO:0000272">
    <property type="term" value="P:polysaccharide catabolic process"/>
    <property type="evidence" value="ECO:0007669"/>
    <property type="project" value="UniProtKB-KW"/>
</dbReference>
<dbReference type="SUPFAM" id="SSF51126">
    <property type="entry name" value="Pectin lyase-like"/>
    <property type="match status" value="1"/>
</dbReference>
<comment type="similarity">
    <text evidence="1 9">Belongs to the glycosyl hydrolase 28 family.</text>
</comment>
<dbReference type="InterPro" id="IPR012334">
    <property type="entry name" value="Pectin_lyas_fold"/>
</dbReference>
<dbReference type="Gene3D" id="2.160.20.10">
    <property type="entry name" value="Single-stranded right-handed beta-helix, Pectin lyase-like"/>
    <property type="match status" value="1"/>
</dbReference>
<keyword evidence="3 9" id="KW-0378">Hydrolase</keyword>
<keyword evidence="6 9" id="KW-0326">Glycosidase</keyword>
<evidence type="ECO:0000256" key="5">
    <source>
        <dbReference type="ARBA" id="ARBA00023277"/>
    </source>
</evidence>
<keyword evidence="12" id="KW-1185">Reference proteome</keyword>
<evidence type="ECO:0000313" key="11">
    <source>
        <dbReference type="EMBL" id="ALJ04708.1"/>
    </source>
</evidence>
<keyword evidence="2" id="KW-0677">Repeat</keyword>
<evidence type="ECO:0008006" key="13">
    <source>
        <dbReference type="Google" id="ProtNLM"/>
    </source>
</evidence>
<evidence type="ECO:0000256" key="7">
    <source>
        <dbReference type="ARBA" id="ARBA00023326"/>
    </source>
</evidence>
<dbReference type="GO" id="GO:0004650">
    <property type="term" value="F:polygalacturonase activity"/>
    <property type="evidence" value="ECO:0007669"/>
    <property type="project" value="InterPro"/>
</dbReference>
<evidence type="ECO:0000256" key="8">
    <source>
        <dbReference type="ARBA" id="ARBA00037278"/>
    </source>
</evidence>
<evidence type="ECO:0000256" key="10">
    <source>
        <dbReference type="SAM" id="Phobius"/>
    </source>
</evidence>
<protein>
    <recommendedName>
        <fullName evidence="13">Endo-polygalacturonase</fullName>
    </recommendedName>
</protein>
<accession>A0A0P0CJY4</accession>
<dbReference type="InterPro" id="IPR006626">
    <property type="entry name" value="PbH1"/>
</dbReference>
<organism evidence="11 12">
    <name type="scientific">Pseudalgibacter alginicilyticus</name>
    <dbReference type="NCBI Taxonomy" id="1736674"/>
    <lineage>
        <taxon>Bacteria</taxon>
        <taxon>Pseudomonadati</taxon>
        <taxon>Bacteroidota</taxon>
        <taxon>Flavobacteriia</taxon>
        <taxon>Flavobacteriales</taxon>
        <taxon>Flavobacteriaceae</taxon>
        <taxon>Pseudalgibacter</taxon>
    </lineage>
</organism>
<dbReference type="PATRIC" id="fig|1736674.3.peg.1221"/>
<dbReference type="KEGG" id="ahz:APS56_05975"/>
<reference evidence="11 12" key="1">
    <citation type="submission" date="2015-10" db="EMBL/GenBank/DDBJ databases">
        <authorList>
            <person name="Gilbert D.G."/>
        </authorList>
    </citation>
    <scope>NUCLEOTIDE SEQUENCE [LARGE SCALE GENOMIC DNA]</scope>
    <source>
        <strain evidence="12">HZ-22</strain>
    </source>
</reference>